<dbReference type="EMBL" id="GBRH01162132">
    <property type="protein sequence ID" value="JAE35764.1"/>
    <property type="molecule type" value="Transcribed_RNA"/>
</dbReference>
<evidence type="ECO:0000313" key="1">
    <source>
        <dbReference type="EMBL" id="JAE35764.1"/>
    </source>
</evidence>
<reference evidence="1" key="1">
    <citation type="submission" date="2014-09" db="EMBL/GenBank/DDBJ databases">
        <authorList>
            <person name="Magalhaes I.L.F."/>
            <person name="Oliveira U."/>
            <person name="Santos F.R."/>
            <person name="Vidigal T.H.D.A."/>
            <person name="Brescovit A.D."/>
            <person name="Santos A.J."/>
        </authorList>
    </citation>
    <scope>NUCLEOTIDE SEQUENCE</scope>
    <source>
        <tissue evidence="1">Shoot tissue taken approximately 20 cm above the soil surface</tissue>
    </source>
</reference>
<protein>
    <submittedName>
        <fullName evidence="1">Uncharacterized protein</fullName>
    </submittedName>
</protein>
<reference evidence="1" key="2">
    <citation type="journal article" date="2015" name="Data Brief">
        <title>Shoot transcriptome of the giant reed, Arundo donax.</title>
        <authorList>
            <person name="Barrero R.A."/>
            <person name="Guerrero F.D."/>
            <person name="Moolhuijzen P."/>
            <person name="Goolsby J.A."/>
            <person name="Tidwell J."/>
            <person name="Bellgard S.E."/>
            <person name="Bellgard M.I."/>
        </authorList>
    </citation>
    <scope>NUCLEOTIDE SEQUENCE</scope>
    <source>
        <tissue evidence="1">Shoot tissue taken approximately 20 cm above the soil surface</tissue>
    </source>
</reference>
<sequence length="28" mass="3425">MAITLPKMCTSHLQIIRWMIQVRLKEQR</sequence>
<name>A0A0A9HIW1_ARUDO</name>
<organism evidence="1">
    <name type="scientific">Arundo donax</name>
    <name type="common">Giant reed</name>
    <name type="synonym">Donax arundinaceus</name>
    <dbReference type="NCBI Taxonomy" id="35708"/>
    <lineage>
        <taxon>Eukaryota</taxon>
        <taxon>Viridiplantae</taxon>
        <taxon>Streptophyta</taxon>
        <taxon>Embryophyta</taxon>
        <taxon>Tracheophyta</taxon>
        <taxon>Spermatophyta</taxon>
        <taxon>Magnoliopsida</taxon>
        <taxon>Liliopsida</taxon>
        <taxon>Poales</taxon>
        <taxon>Poaceae</taxon>
        <taxon>PACMAD clade</taxon>
        <taxon>Arundinoideae</taxon>
        <taxon>Arundineae</taxon>
        <taxon>Arundo</taxon>
    </lineage>
</organism>
<proteinExistence type="predicted"/>
<dbReference type="AlphaFoldDB" id="A0A0A9HIW1"/>
<accession>A0A0A9HIW1</accession>